<evidence type="ECO:0000256" key="1">
    <source>
        <dbReference type="SAM" id="MobiDB-lite"/>
    </source>
</evidence>
<evidence type="ECO:0000256" key="2">
    <source>
        <dbReference type="SAM" id="Phobius"/>
    </source>
</evidence>
<name>A0ABS0FTT1_PSELU</name>
<keyword evidence="4" id="KW-1185">Reference proteome</keyword>
<reference evidence="3 4" key="1">
    <citation type="submission" date="2020-10" db="EMBL/GenBank/DDBJ databases">
        <title>Genome sequences of Pseudomonas isolates.</title>
        <authorList>
            <person name="Wessels L."/>
            <person name="Reich F."/>
            <person name="Hammerl J."/>
        </authorList>
    </citation>
    <scope>NUCLEOTIDE SEQUENCE [LARGE SCALE GENOMIC DNA]</scope>
    <source>
        <strain evidence="3 4">20-MO00624-0</strain>
    </source>
</reference>
<feature type="compositionally biased region" description="Basic and acidic residues" evidence="1">
    <location>
        <begin position="64"/>
        <end position="73"/>
    </location>
</feature>
<evidence type="ECO:0000313" key="3">
    <source>
        <dbReference type="EMBL" id="MBF8643758.1"/>
    </source>
</evidence>
<feature type="compositionally biased region" description="Basic and acidic residues" evidence="1">
    <location>
        <begin position="124"/>
        <end position="133"/>
    </location>
</feature>
<evidence type="ECO:0000313" key="4">
    <source>
        <dbReference type="Proteomes" id="UP000626180"/>
    </source>
</evidence>
<dbReference type="EMBL" id="JADMCD010000022">
    <property type="protein sequence ID" value="MBF8643758.1"/>
    <property type="molecule type" value="Genomic_DNA"/>
</dbReference>
<comment type="caution">
    <text evidence="3">The sequence shown here is derived from an EMBL/GenBank/DDBJ whole genome shotgun (WGS) entry which is preliminary data.</text>
</comment>
<gene>
    <name evidence="3" type="ORF">IRZ65_24200</name>
</gene>
<sequence>MSVEVDQASKEKGFEQQDVNVRWVIYVGLGLLVALLICLGSIRLTLYLYHKSDPHPPLTALEKERVLPPEPRLETNPTRNGERITREAREQLTRTGWIDRARGIAHIPIAEAKAQLAQTGWPSRAERRPDEKPYPLSRQDSQGKAP</sequence>
<accession>A0ABS0FTT1</accession>
<organism evidence="3 4">
    <name type="scientific">Pseudomonas luteola</name>
    <dbReference type="NCBI Taxonomy" id="47886"/>
    <lineage>
        <taxon>Bacteria</taxon>
        <taxon>Pseudomonadati</taxon>
        <taxon>Pseudomonadota</taxon>
        <taxon>Gammaproteobacteria</taxon>
        <taxon>Pseudomonadales</taxon>
        <taxon>Pseudomonadaceae</taxon>
        <taxon>Pseudomonas</taxon>
    </lineage>
</organism>
<feature type="region of interest" description="Disordered" evidence="1">
    <location>
        <begin position="64"/>
        <end position="88"/>
    </location>
</feature>
<keyword evidence="2" id="KW-1133">Transmembrane helix</keyword>
<protein>
    <submittedName>
        <fullName evidence="3">Uncharacterized protein</fullName>
    </submittedName>
</protein>
<dbReference type="Proteomes" id="UP000626180">
    <property type="component" value="Unassembled WGS sequence"/>
</dbReference>
<feature type="transmembrane region" description="Helical" evidence="2">
    <location>
        <begin position="23"/>
        <end position="42"/>
    </location>
</feature>
<dbReference type="RefSeq" id="WP_196122409.1">
    <property type="nucleotide sequence ID" value="NZ_JADMCD010000022.1"/>
</dbReference>
<keyword evidence="2" id="KW-0472">Membrane</keyword>
<feature type="region of interest" description="Disordered" evidence="1">
    <location>
        <begin position="115"/>
        <end position="146"/>
    </location>
</feature>
<keyword evidence="2" id="KW-0812">Transmembrane</keyword>
<proteinExistence type="predicted"/>